<sequence length="566" mass="62327">MMMLTALYEDPSFQRTDDQDSAGRILLTYKRANAMMQRCGMTLEDIGSCSPRFWSMNRDPAMVLDMGCANILACSYNLFLGVMAHIIPRRADLEPLTERALKGEIVGNFLLTEVGHGLDFLNLETTATMVTGGFLLNTPHSGAAKFMPPTTPICPKVAIVFARLLVNNSDRGVHPFLVHTSDENGMCAGVTSKPLPSRCGTSPLDYALTSFANVYLPASAFLGIKADSRENQELLQEYIWRTVVGQVTISLAAVTGMKMSSYIGVKYSFRRHVQGRRSTRVPIMAFRTQQLPMLYITAITHVLDAWTPVLLQQFTSPQLSIDVRRGLAAVYKITTCRFLTQCVPEVAERLGAQGTFVRNFVNRLEMDIRGFSIADGDITAIGIRLFPQLLLKKLSLPTPLHDDSMLSLHSNGVHSQCRQILDGFSEGRRDERFNDLILPQCQRGVLALGCAYAYGCAVDAGVPTPLLQLFECAAIKHDPLWYTQHAGLSADVLMLNEDRAARAALPKIQEYVDQFGVDGAVDVPILSDDKWEQWVAGLENYDGCGGQGTTDATVAVSASQELRSKL</sequence>
<dbReference type="Gene3D" id="2.40.110.10">
    <property type="entry name" value="Butyryl-CoA Dehydrogenase, subunit A, domain 2"/>
    <property type="match status" value="1"/>
</dbReference>
<dbReference type="PANTHER" id="PTHR10909">
    <property type="entry name" value="ELECTRON TRANSPORT OXIDOREDUCTASE"/>
    <property type="match status" value="1"/>
</dbReference>
<dbReference type="AlphaFoldDB" id="A0A165N3B2"/>
<organism evidence="1 2">
    <name type="scientific">Daedalea quercina L-15889</name>
    <dbReference type="NCBI Taxonomy" id="1314783"/>
    <lineage>
        <taxon>Eukaryota</taxon>
        <taxon>Fungi</taxon>
        <taxon>Dikarya</taxon>
        <taxon>Basidiomycota</taxon>
        <taxon>Agaricomycotina</taxon>
        <taxon>Agaricomycetes</taxon>
        <taxon>Polyporales</taxon>
        <taxon>Fomitopsis</taxon>
    </lineage>
</organism>
<dbReference type="SUPFAM" id="SSF56645">
    <property type="entry name" value="Acyl-CoA dehydrogenase NM domain-like"/>
    <property type="match status" value="1"/>
</dbReference>
<dbReference type="GO" id="GO:0005777">
    <property type="term" value="C:peroxisome"/>
    <property type="evidence" value="ECO:0007669"/>
    <property type="project" value="InterPro"/>
</dbReference>
<dbReference type="GO" id="GO:0033540">
    <property type="term" value="P:fatty acid beta-oxidation using acyl-CoA oxidase"/>
    <property type="evidence" value="ECO:0007669"/>
    <property type="project" value="TreeGrafter"/>
</dbReference>
<dbReference type="STRING" id="1314783.A0A165N3B2"/>
<dbReference type="GO" id="GO:0055088">
    <property type="term" value="P:lipid homeostasis"/>
    <property type="evidence" value="ECO:0007669"/>
    <property type="project" value="TreeGrafter"/>
</dbReference>
<protein>
    <recommendedName>
        <fullName evidence="3">Acyl-CoA dehydrogenase NM domain-like protein</fullName>
    </recommendedName>
</protein>
<evidence type="ECO:0000313" key="1">
    <source>
        <dbReference type="EMBL" id="KZT66460.1"/>
    </source>
</evidence>
<dbReference type="EMBL" id="KV429089">
    <property type="protein sequence ID" value="KZT66460.1"/>
    <property type="molecule type" value="Genomic_DNA"/>
</dbReference>
<accession>A0A165N3B2</accession>
<proteinExistence type="predicted"/>
<evidence type="ECO:0000313" key="2">
    <source>
        <dbReference type="Proteomes" id="UP000076727"/>
    </source>
</evidence>
<dbReference type="OrthoDB" id="538336at2759"/>
<evidence type="ECO:0008006" key="3">
    <source>
        <dbReference type="Google" id="ProtNLM"/>
    </source>
</evidence>
<dbReference type="PANTHER" id="PTHR10909:SF382">
    <property type="entry name" value="ACYL-COENZYME A OXIDASE"/>
    <property type="match status" value="1"/>
</dbReference>
<reference evidence="1 2" key="1">
    <citation type="journal article" date="2016" name="Mol. Biol. Evol.">
        <title>Comparative Genomics of Early-Diverging Mushroom-Forming Fungi Provides Insights into the Origins of Lignocellulose Decay Capabilities.</title>
        <authorList>
            <person name="Nagy L.G."/>
            <person name="Riley R."/>
            <person name="Tritt A."/>
            <person name="Adam C."/>
            <person name="Daum C."/>
            <person name="Floudas D."/>
            <person name="Sun H."/>
            <person name="Yadav J.S."/>
            <person name="Pangilinan J."/>
            <person name="Larsson K.H."/>
            <person name="Matsuura K."/>
            <person name="Barry K."/>
            <person name="Labutti K."/>
            <person name="Kuo R."/>
            <person name="Ohm R.A."/>
            <person name="Bhattacharya S.S."/>
            <person name="Shirouzu T."/>
            <person name="Yoshinaga Y."/>
            <person name="Martin F.M."/>
            <person name="Grigoriev I.V."/>
            <person name="Hibbett D.S."/>
        </authorList>
    </citation>
    <scope>NUCLEOTIDE SEQUENCE [LARGE SCALE GENOMIC DNA]</scope>
    <source>
        <strain evidence="1 2">L-15889</strain>
    </source>
</reference>
<dbReference type="SUPFAM" id="SSF47203">
    <property type="entry name" value="Acyl-CoA dehydrogenase C-terminal domain-like"/>
    <property type="match status" value="1"/>
</dbReference>
<dbReference type="InterPro" id="IPR009100">
    <property type="entry name" value="AcylCoA_DH/oxidase_NM_dom_sf"/>
</dbReference>
<dbReference type="Gene3D" id="1.20.140.10">
    <property type="entry name" value="Butyryl-CoA Dehydrogenase, subunit A, domain 3"/>
    <property type="match status" value="1"/>
</dbReference>
<dbReference type="GO" id="GO:0071949">
    <property type="term" value="F:FAD binding"/>
    <property type="evidence" value="ECO:0007669"/>
    <property type="project" value="InterPro"/>
</dbReference>
<dbReference type="GO" id="GO:0003997">
    <property type="term" value="F:acyl-CoA oxidase activity"/>
    <property type="evidence" value="ECO:0007669"/>
    <property type="project" value="InterPro"/>
</dbReference>
<dbReference type="InterPro" id="IPR012258">
    <property type="entry name" value="Acyl-CoA_oxidase"/>
</dbReference>
<gene>
    <name evidence="1" type="ORF">DAEQUDRAFT_746565</name>
</gene>
<dbReference type="InterPro" id="IPR046373">
    <property type="entry name" value="Acyl-CoA_Oxase/DH_mid-dom_sf"/>
</dbReference>
<keyword evidence="2" id="KW-1185">Reference proteome</keyword>
<dbReference type="InterPro" id="IPR036250">
    <property type="entry name" value="AcylCo_DH-like_C"/>
</dbReference>
<dbReference type="GO" id="GO:0005504">
    <property type="term" value="F:fatty acid binding"/>
    <property type="evidence" value="ECO:0007669"/>
    <property type="project" value="TreeGrafter"/>
</dbReference>
<name>A0A165N3B2_9APHY</name>
<dbReference type="Proteomes" id="UP000076727">
    <property type="component" value="Unassembled WGS sequence"/>
</dbReference>